<accession>A0A9J7ASL3</accession>
<feature type="transmembrane region" description="Helical" evidence="6">
    <location>
        <begin position="68"/>
        <end position="89"/>
    </location>
</feature>
<protein>
    <submittedName>
        <fullName evidence="7">DUF423 domain-containing protein</fullName>
    </submittedName>
</protein>
<organism evidence="7 8">
    <name type="scientific">Nisaea acidiphila</name>
    <dbReference type="NCBI Taxonomy" id="1862145"/>
    <lineage>
        <taxon>Bacteria</taxon>
        <taxon>Pseudomonadati</taxon>
        <taxon>Pseudomonadota</taxon>
        <taxon>Alphaproteobacteria</taxon>
        <taxon>Rhodospirillales</taxon>
        <taxon>Thalassobaculaceae</taxon>
        <taxon>Nisaea</taxon>
    </lineage>
</organism>
<name>A0A9J7ASL3_9PROT</name>
<gene>
    <name evidence="7" type="ORF">NUH88_00915</name>
</gene>
<evidence type="ECO:0000313" key="8">
    <source>
        <dbReference type="Proteomes" id="UP001060336"/>
    </source>
</evidence>
<sequence length="126" mass="12929">MIILTRFLWLALGVLGFVAVALGAYGAHAAGFDALARDRFETALLYQLVHLAGLAAALLLANQSKARLALASALLFIAGMLLFSGSLYANAFSGGQIPTGLAPLGGISFMAGWIALGIAGARTVRP</sequence>
<feature type="transmembrane region" description="Helical" evidence="6">
    <location>
        <begin position="45"/>
        <end position="61"/>
    </location>
</feature>
<dbReference type="GO" id="GO:0016020">
    <property type="term" value="C:membrane"/>
    <property type="evidence" value="ECO:0007669"/>
    <property type="project" value="UniProtKB-SubCell"/>
</dbReference>
<keyword evidence="5 6" id="KW-0472">Membrane</keyword>
<dbReference type="InterPro" id="IPR006696">
    <property type="entry name" value="DUF423"/>
</dbReference>
<keyword evidence="3 6" id="KW-0812">Transmembrane</keyword>
<evidence type="ECO:0000256" key="3">
    <source>
        <dbReference type="ARBA" id="ARBA00022692"/>
    </source>
</evidence>
<dbReference type="KEGG" id="naci:NUH88_00915"/>
<evidence type="ECO:0000256" key="6">
    <source>
        <dbReference type="SAM" id="Phobius"/>
    </source>
</evidence>
<feature type="transmembrane region" description="Helical" evidence="6">
    <location>
        <begin position="101"/>
        <end position="121"/>
    </location>
</feature>
<evidence type="ECO:0000256" key="4">
    <source>
        <dbReference type="ARBA" id="ARBA00022989"/>
    </source>
</evidence>
<evidence type="ECO:0000256" key="2">
    <source>
        <dbReference type="ARBA" id="ARBA00009694"/>
    </source>
</evidence>
<comment type="subcellular location">
    <subcellularLocation>
        <location evidence="1">Membrane</location>
        <topology evidence="1">Multi-pass membrane protein</topology>
    </subcellularLocation>
</comment>
<dbReference type="EMBL" id="CP102480">
    <property type="protein sequence ID" value="UUX50263.1"/>
    <property type="molecule type" value="Genomic_DNA"/>
</dbReference>
<dbReference type="Pfam" id="PF04241">
    <property type="entry name" value="DUF423"/>
    <property type="match status" value="1"/>
</dbReference>
<keyword evidence="8" id="KW-1185">Reference proteome</keyword>
<keyword evidence="4 6" id="KW-1133">Transmembrane helix</keyword>
<dbReference type="PANTHER" id="PTHR43461:SF1">
    <property type="entry name" value="TRANSMEMBRANE PROTEIN 256"/>
    <property type="match status" value="1"/>
</dbReference>
<evidence type="ECO:0000256" key="1">
    <source>
        <dbReference type="ARBA" id="ARBA00004141"/>
    </source>
</evidence>
<dbReference type="Proteomes" id="UP001060336">
    <property type="component" value="Chromosome"/>
</dbReference>
<evidence type="ECO:0000256" key="5">
    <source>
        <dbReference type="ARBA" id="ARBA00023136"/>
    </source>
</evidence>
<proteinExistence type="inferred from homology"/>
<reference evidence="7" key="1">
    <citation type="submission" date="2022-08" db="EMBL/GenBank/DDBJ databases">
        <title>Nisaea acidiphila sp. nov., isolated from a marine algal debris and emended description of the genus Nisaea Urios et al. 2008.</title>
        <authorList>
            <person name="Kwon K."/>
        </authorList>
    </citation>
    <scope>NUCLEOTIDE SEQUENCE</scope>
    <source>
        <strain evidence="7">MEBiC11861</strain>
    </source>
</reference>
<dbReference type="PANTHER" id="PTHR43461">
    <property type="entry name" value="TRANSMEMBRANE PROTEIN 256"/>
    <property type="match status" value="1"/>
</dbReference>
<comment type="similarity">
    <text evidence="2">Belongs to the UPF0382 family.</text>
</comment>
<evidence type="ECO:0000313" key="7">
    <source>
        <dbReference type="EMBL" id="UUX50263.1"/>
    </source>
</evidence>
<dbReference type="AlphaFoldDB" id="A0A9J7ASL3"/>
<dbReference type="RefSeq" id="WP_257769384.1">
    <property type="nucleotide sequence ID" value="NZ_CP102480.1"/>
</dbReference>